<dbReference type="Gene3D" id="1.40.20.10">
    <property type="entry name" value="CHAD domain"/>
    <property type="match status" value="1"/>
</dbReference>
<dbReference type="PANTHER" id="PTHR39339:SF1">
    <property type="entry name" value="CHAD DOMAIN-CONTAINING PROTEIN"/>
    <property type="match status" value="1"/>
</dbReference>
<dbReference type="STRING" id="714943.Mucpa_6488"/>
<gene>
    <name evidence="2" type="ORF">Mucpa_6488</name>
</gene>
<dbReference type="Pfam" id="PF05235">
    <property type="entry name" value="CHAD"/>
    <property type="match status" value="1"/>
</dbReference>
<evidence type="ECO:0000313" key="3">
    <source>
        <dbReference type="Proteomes" id="UP000002774"/>
    </source>
</evidence>
<sequence>MKANPQKKQIAKQFKNIKAHVKQFIKSADQEELHQLRVGIKKLKAFLILLQSHSQNRHLLKRFEPVGKIFKKAGNIRNAHINLSLSDNYQLDGEQFINHQQELMDSATHTFRKDGKLYLKKMKEAKKNLLHGIHGLDSRYVQNFYRENIDAIAVYLKNIEFNPSLHDCRKKIKFLLYNYKLANKSLSRHLQLNTQYLDDLQESIGAWHDNVLALDLAGQVDPDNKTTLRKLQRSSLKLRKSIAILAVDFMRRATGIESDTATIQPS</sequence>
<dbReference type="Proteomes" id="UP000002774">
    <property type="component" value="Chromosome"/>
</dbReference>
<dbReference type="eggNOG" id="ENOG50338X2">
    <property type="taxonomic scope" value="Bacteria"/>
</dbReference>
<feature type="domain" description="CHAD" evidence="1">
    <location>
        <begin position="9"/>
        <end position="216"/>
    </location>
</feature>
<accession>H1Y9N9</accession>
<dbReference type="InterPro" id="IPR007899">
    <property type="entry name" value="CHAD_dom"/>
</dbReference>
<dbReference type="InterPro" id="IPR038186">
    <property type="entry name" value="CHAD_dom_sf"/>
</dbReference>
<evidence type="ECO:0000313" key="2">
    <source>
        <dbReference type="EMBL" id="EHQ30541.1"/>
    </source>
</evidence>
<protein>
    <recommendedName>
        <fullName evidence="1">CHAD domain-containing protein</fullName>
    </recommendedName>
</protein>
<dbReference type="OrthoDB" id="773317at2"/>
<dbReference type="RefSeq" id="WP_008512354.1">
    <property type="nucleotide sequence ID" value="NZ_CM001403.1"/>
</dbReference>
<dbReference type="AlphaFoldDB" id="H1Y9N9"/>
<name>H1Y9N9_9SPHI</name>
<dbReference type="PANTHER" id="PTHR39339">
    <property type="entry name" value="SLR1444 PROTEIN"/>
    <property type="match status" value="1"/>
</dbReference>
<dbReference type="EMBL" id="CM001403">
    <property type="protein sequence ID" value="EHQ30541.1"/>
    <property type="molecule type" value="Genomic_DNA"/>
</dbReference>
<keyword evidence="3" id="KW-1185">Reference proteome</keyword>
<proteinExistence type="predicted"/>
<reference evidence="2" key="1">
    <citation type="submission" date="2011-09" db="EMBL/GenBank/DDBJ databases">
        <title>The permanent draft genome of Mucilaginibacter paludis DSM 18603.</title>
        <authorList>
            <consortium name="US DOE Joint Genome Institute (JGI-PGF)"/>
            <person name="Lucas S."/>
            <person name="Han J."/>
            <person name="Lapidus A."/>
            <person name="Bruce D."/>
            <person name="Goodwin L."/>
            <person name="Pitluck S."/>
            <person name="Peters L."/>
            <person name="Kyrpides N."/>
            <person name="Mavromatis K."/>
            <person name="Ivanova N."/>
            <person name="Mikhailova N."/>
            <person name="Held B."/>
            <person name="Detter J.C."/>
            <person name="Tapia R."/>
            <person name="Han C."/>
            <person name="Land M."/>
            <person name="Hauser L."/>
            <person name="Markowitz V."/>
            <person name="Cheng J.-F."/>
            <person name="Hugenholtz P."/>
            <person name="Woyke T."/>
            <person name="Wu D."/>
            <person name="Tindall B."/>
            <person name="Brambilla E."/>
            <person name="Klenk H.-P."/>
            <person name="Eisen J.A."/>
        </authorList>
    </citation>
    <scope>NUCLEOTIDE SEQUENCE [LARGE SCALE GENOMIC DNA]</scope>
    <source>
        <strain evidence="2">DSM 18603</strain>
    </source>
</reference>
<evidence type="ECO:0000259" key="1">
    <source>
        <dbReference type="Pfam" id="PF05235"/>
    </source>
</evidence>
<dbReference type="HOGENOM" id="CLU_1045158_0_0_10"/>
<organism evidence="2 3">
    <name type="scientific">Mucilaginibacter paludis DSM 18603</name>
    <dbReference type="NCBI Taxonomy" id="714943"/>
    <lineage>
        <taxon>Bacteria</taxon>
        <taxon>Pseudomonadati</taxon>
        <taxon>Bacteroidota</taxon>
        <taxon>Sphingobacteriia</taxon>
        <taxon>Sphingobacteriales</taxon>
        <taxon>Sphingobacteriaceae</taxon>
        <taxon>Mucilaginibacter</taxon>
    </lineage>
</organism>